<evidence type="ECO:0000313" key="2">
    <source>
        <dbReference type="Proteomes" id="UP000008385"/>
    </source>
</evidence>
<dbReference type="HOGENOM" id="CLU_119404_1_0_4"/>
<organism evidence="1 2">
    <name type="scientific">Ramlibacter tataouinensis (strain ATCC BAA-407 / DSM 14655 / LMG 21543 / TTB310)</name>
    <dbReference type="NCBI Taxonomy" id="365046"/>
    <lineage>
        <taxon>Bacteria</taxon>
        <taxon>Pseudomonadati</taxon>
        <taxon>Pseudomonadota</taxon>
        <taxon>Betaproteobacteria</taxon>
        <taxon>Burkholderiales</taxon>
        <taxon>Comamonadaceae</taxon>
        <taxon>Ramlibacter</taxon>
    </lineage>
</organism>
<proteinExistence type="predicted"/>
<protein>
    <recommendedName>
        <fullName evidence="3">DUF1439 domain-containing protein</fullName>
    </recommendedName>
</protein>
<accession>F5Y517</accession>
<dbReference type="EMBL" id="CP000245">
    <property type="protein sequence ID" value="AEG93857.1"/>
    <property type="molecule type" value="Genomic_DNA"/>
</dbReference>
<name>F5Y517_RAMTT</name>
<evidence type="ECO:0008006" key="3">
    <source>
        <dbReference type="Google" id="ProtNLM"/>
    </source>
</evidence>
<sequence length="181" mass="18930">MCLTAGLALGAAACAATGAQPRYTISAGTLQRAAAERFPLRYPVAGLIELEVAPPQLTLRPERNRIASTLPVSAAGPALQQRYGGQLDLEFGLRYEPSDQTVRAHQLEVRSLRLPGLSPGAQALINGYLPALAREALGDVVLHQLQPGDLALADGLGFQPDTLTVTADGVVVGFAPRTGAR</sequence>
<evidence type="ECO:0000313" key="1">
    <source>
        <dbReference type="EMBL" id="AEG93857.1"/>
    </source>
</evidence>
<dbReference type="eggNOG" id="ENOG50324B7">
    <property type="taxonomic scope" value="Bacteria"/>
</dbReference>
<reference evidence="2" key="1">
    <citation type="submission" date="2006-01" db="EMBL/GenBank/DDBJ databases">
        <title>Genome of the cyst-dividing bacterium Ramlibacter tataouinensis.</title>
        <authorList>
            <person name="Barakat M."/>
            <person name="Ortet P."/>
            <person name="De Luca G."/>
            <person name="Jourlin-Castelli C."/>
            <person name="Ansaldi M."/>
            <person name="Py B."/>
            <person name="Fichant G."/>
            <person name="Coutinho P."/>
            <person name="Voulhoux R."/>
            <person name="Bastien O."/>
            <person name="Roy S."/>
            <person name="Marechal E."/>
            <person name="Henrissat B."/>
            <person name="Quentin Y."/>
            <person name="Noirot P."/>
            <person name="Filloux A."/>
            <person name="Mejean V."/>
            <person name="DuBow M."/>
            <person name="Barras F."/>
            <person name="Heulin T."/>
        </authorList>
    </citation>
    <scope>NUCLEOTIDE SEQUENCE [LARGE SCALE GENOMIC DNA]</scope>
    <source>
        <strain evidence="2">ATCC BAA-407 / DSM 14655 / LMG 21543 / TTB310</strain>
    </source>
</reference>
<dbReference type="KEGG" id="rta:Rta_27540"/>
<reference evidence="1 2" key="2">
    <citation type="journal article" date="2011" name="PLoS ONE">
        <title>The Cyst-Dividing Bacterium Ramlibacter tataouinensis TTB310 Genome Reveals a Well-Stocked Toolbox for Adaptation to a Desert Environment.</title>
        <authorList>
            <person name="De Luca G."/>
            <person name="Barakat M."/>
            <person name="Ortet P."/>
            <person name="Fochesato S."/>
            <person name="Jourlin-Castelli C."/>
            <person name="Ansaldi M."/>
            <person name="Py B."/>
            <person name="Fichant G."/>
            <person name="Coutinho P.M."/>
            <person name="Voulhoux R."/>
            <person name="Bastien O."/>
            <person name="Marechal E."/>
            <person name="Henrissat B."/>
            <person name="Quentin Y."/>
            <person name="Noirot P."/>
            <person name="Filloux A."/>
            <person name="Mejean V."/>
            <person name="Dubow M.S."/>
            <person name="Barras F."/>
            <person name="Barbe V."/>
            <person name="Weissenbach J."/>
            <person name="Mihalcescu I."/>
            <person name="Vermeglio A."/>
            <person name="Achouak W."/>
            <person name="Heulin T."/>
        </authorList>
    </citation>
    <scope>NUCLEOTIDE SEQUENCE [LARGE SCALE GENOMIC DNA]</scope>
    <source>
        <strain evidence="2">ATCC BAA-407 / DSM 14655 / LMG 21543 / TTB310</strain>
    </source>
</reference>
<keyword evidence="2" id="KW-1185">Reference proteome</keyword>
<dbReference type="AlphaFoldDB" id="F5Y517"/>
<gene>
    <name evidence="1" type="ordered locus">Rta_27540</name>
</gene>
<dbReference type="Proteomes" id="UP000008385">
    <property type="component" value="Chromosome"/>
</dbReference>